<evidence type="ECO:0000259" key="3">
    <source>
        <dbReference type="PROSITE" id="PS50110"/>
    </source>
</evidence>
<dbReference type="SMART" id="SM00331">
    <property type="entry name" value="PP2C_SIG"/>
    <property type="match status" value="1"/>
</dbReference>
<dbReference type="Gene3D" id="3.60.40.10">
    <property type="entry name" value="PPM-type phosphatase domain"/>
    <property type="match status" value="1"/>
</dbReference>
<comment type="caution">
    <text evidence="4">The sequence shown here is derived from an EMBL/GenBank/DDBJ whole genome shotgun (WGS) entry which is preliminary data.</text>
</comment>
<keyword evidence="5" id="KW-1185">Reference proteome</keyword>
<evidence type="ECO:0000313" key="4">
    <source>
        <dbReference type="EMBL" id="GIH40559.1"/>
    </source>
</evidence>
<name>A0ABQ4G0G7_9ACTN</name>
<proteinExistence type="predicted"/>
<feature type="modified residue" description="4-aspartylphosphate" evidence="2">
    <location>
        <position position="63"/>
    </location>
</feature>
<dbReference type="Gene3D" id="3.40.50.2300">
    <property type="match status" value="1"/>
</dbReference>
<accession>A0ABQ4G0G7</accession>
<dbReference type="InterPro" id="IPR001789">
    <property type="entry name" value="Sig_transdc_resp-reg_receiver"/>
</dbReference>
<feature type="domain" description="Response regulatory" evidence="3">
    <location>
        <begin position="13"/>
        <end position="128"/>
    </location>
</feature>
<dbReference type="PANTHER" id="PTHR43156">
    <property type="entry name" value="STAGE II SPORULATION PROTEIN E-RELATED"/>
    <property type="match status" value="1"/>
</dbReference>
<dbReference type="InterPro" id="IPR052016">
    <property type="entry name" value="Bact_Sigma-Reg"/>
</dbReference>
<organism evidence="4 5">
    <name type="scientific">Microbispora corallina</name>
    <dbReference type="NCBI Taxonomy" id="83302"/>
    <lineage>
        <taxon>Bacteria</taxon>
        <taxon>Bacillati</taxon>
        <taxon>Actinomycetota</taxon>
        <taxon>Actinomycetes</taxon>
        <taxon>Streptosporangiales</taxon>
        <taxon>Streptosporangiaceae</taxon>
        <taxon>Microbispora</taxon>
    </lineage>
</organism>
<protein>
    <recommendedName>
        <fullName evidence="3">Response regulatory domain-containing protein</fullName>
    </recommendedName>
</protein>
<dbReference type="SMART" id="SM00448">
    <property type="entry name" value="REC"/>
    <property type="match status" value="1"/>
</dbReference>
<sequence length="405" mass="43203">MTPASPDLPDQLSLLLIEDDAGDAFLVEELLAGAERPPKITWARSLAEGRARLTDDVRCVLVDLSLPDASGLEALEQVLAMAPDTAVLVLTGLADAPIGVDAVAAGAQDFLVKQDVDARLLIRAIRYAIERKRADLAMRDLLEERIVRGENARLERGLLPVPLIDPRLLHHQSRYLPGRTGGLLAGDFWDTVQTPDGAVHVVIGDVCGHGPDEAALGTALRIAWRTLVLAGQTGNDVLRTLDTLLRHERKSPEIFTTMCTATIAPELDRARMHVIGHPPPLLLRDGVIDVVTDMPSGPPLGIFPDVEWTSLDVPLGERWSLLLYTDGLIEATVGDGRDLLGTEGLLNLIRAHEGIDLDRIIASLGDAVHDDVAAVLVARGRGAAAGVLPQTAPAQDGPAGGRAGR</sequence>
<dbReference type="PROSITE" id="PS50110">
    <property type="entry name" value="RESPONSE_REGULATORY"/>
    <property type="match status" value="1"/>
</dbReference>
<evidence type="ECO:0000313" key="5">
    <source>
        <dbReference type="Proteomes" id="UP000603904"/>
    </source>
</evidence>
<dbReference type="EMBL" id="BOOC01000014">
    <property type="protein sequence ID" value="GIH40559.1"/>
    <property type="molecule type" value="Genomic_DNA"/>
</dbReference>
<keyword evidence="1" id="KW-0378">Hydrolase</keyword>
<dbReference type="PANTHER" id="PTHR43156:SF2">
    <property type="entry name" value="STAGE II SPORULATION PROTEIN E"/>
    <property type="match status" value="1"/>
</dbReference>
<dbReference type="Pfam" id="PF07228">
    <property type="entry name" value="SpoIIE"/>
    <property type="match status" value="1"/>
</dbReference>
<dbReference type="InterPro" id="IPR011006">
    <property type="entry name" value="CheY-like_superfamily"/>
</dbReference>
<dbReference type="Pfam" id="PF00072">
    <property type="entry name" value="Response_reg"/>
    <property type="match status" value="1"/>
</dbReference>
<dbReference type="RefSeq" id="WP_204057952.1">
    <property type="nucleotide sequence ID" value="NZ_BAAAGP010000009.1"/>
</dbReference>
<dbReference type="SUPFAM" id="SSF52172">
    <property type="entry name" value="CheY-like"/>
    <property type="match status" value="1"/>
</dbReference>
<keyword evidence="2" id="KW-0597">Phosphoprotein</keyword>
<evidence type="ECO:0000256" key="2">
    <source>
        <dbReference type="PROSITE-ProRule" id="PRU00169"/>
    </source>
</evidence>
<reference evidence="4 5" key="1">
    <citation type="submission" date="2021-01" db="EMBL/GenBank/DDBJ databases">
        <title>Whole genome shotgun sequence of Microbispora corallina NBRC 16416.</title>
        <authorList>
            <person name="Komaki H."/>
            <person name="Tamura T."/>
        </authorList>
    </citation>
    <scope>NUCLEOTIDE SEQUENCE [LARGE SCALE GENOMIC DNA]</scope>
    <source>
        <strain evidence="4 5">NBRC 16416</strain>
    </source>
</reference>
<evidence type="ECO:0000256" key="1">
    <source>
        <dbReference type="ARBA" id="ARBA00022801"/>
    </source>
</evidence>
<dbReference type="Proteomes" id="UP000603904">
    <property type="component" value="Unassembled WGS sequence"/>
</dbReference>
<gene>
    <name evidence="4" type="ORF">Mco01_35590</name>
</gene>
<dbReference type="InterPro" id="IPR036457">
    <property type="entry name" value="PPM-type-like_dom_sf"/>
</dbReference>
<dbReference type="InterPro" id="IPR001932">
    <property type="entry name" value="PPM-type_phosphatase-like_dom"/>
</dbReference>